<dbReference type="RefSeq" id="WP_114835516.1">
    <property type="nucleotide sequence ID" value="NZ_LR699114.1"/>
</dbReference>
<organism evidence="4 5">
    <name type="scientific">Aquicella lusitana</name>
    <dbReference type="NCBI Taxonomy" id="254246"/>
    <lineage>
        <taxon>Bacteria</taxon>
        <taxon>Pseudomonadati</taxon>
        <taxon>Pseudomonadota</taxon>
        <taxon>Gammaproteobacteria</taxon>
        <taxon>Legionellales</taxon>
        <taxon>Coxiellaceae</taxon>
        <taxon>Aquicella</taxon>
    </lineage>
</organism>
<evidence type="ECO:0000256" key="2">
    <source>
        <dbReference type="PROSITE-ProRule" id="PRU01076"/>
    </source>
</evidence>
<dbReference type="InterPro" id="IPR007159">
    <property type="entry name" value="SpoVT-AbrB_dom"/>
</dbReference>
<feature type="domain" description="SpoVT-AbrB" evidence="3">
    <location>
        <begin position="4"/>
        <end position="44"/>
    </location>
</feature>
<accession>A0A370G0X2</accession>
<sequence>MKFAKIFKSGNSQALRLPKEFQFHTKEVEIFRRGNDVILREKPENLRHAFELLSGMPKDFFSDEREDTLPQEREFF</sequence>
<dbReference type="GO" id="GO:0003677">
    <property type="term" value="F:DNA binding"/>
    <property type="evidence" value="ECO:0007669"/>
    <property type="project" value="UniProtKB-UniRule"/>
</dbReference>
<dbReference type="InterPro" id="IPR037914">
    <property type="entry name" value="SpoVT-AbrB_sf"/>
</dbReference>
<dbReference type="Proteomes" id="UP000254720">
    <property type="component" value="Unassembled WGS sequence"/>
</dbReference>
<dbReference type="PROSITE" id="PS51740">
    <property type="entry name" value="SPOVT_ABRB"/>
    <property type="match status" value="1"/>
</dbReference>
<protein>
    <submittedName>
        <fullName evidence="4">Antitoxin VapB</fullName>
    </submittedName>
</protein>
<dbReference type="NCBIfam" id="NF040493">
    <property type="entry name" value="TA_anti_VapB"/>
    <property type="match status" value="1"/>
</dbReference>
<reference evidence="4 5" key="1">
    <citation type="submission" date="2018-07" db="EMBL/GenBank/DDBJ databases">
        <title>Genomic Encyclopedia of Type Strains, Phase IV (KMG-IV): sequencing the most valuable type-strain genomes for metagenomic binning, comparative biology and taxonomic classification.</title>
        <authorList>
            <person name="Goeker M."/>
        </authorList>
    </citation>
    <scope>NUCLEOTIDE SEQUENCE [LARGE SCALE GENOMIC DNA]</scope>
    <source>
        <strain evidence="4 5">DSM 16500</strain>
    </source>
</reference>
<dbReference type="InterPro" id="IPR047976">
    <property type="entry name" value="Anti_VapB2-like"/>
</dbReference>
<dbReference type="InterPro" id="IPR051734">
    <property type="entry name" value="VapB_TA_antitoxins"/>
</dbReference>
<evidence type="ECO:0000259" key="3">
    <source>
        <dbReference type="PROSITE" id="PS51740"/>
    </source>
</evidence>
<dbReference type="Gene3D" id="2.10.260.10">
    <property type="match status" value="1"/>
</dbReference>
<gene>
    <name evidence="4" type="ORF">C8D86_1533</name>
</gene>
<proteinExistence type="inferred from homology"/>
<keyword evidence="2" id="KW-0238">DNA-binding</keyword>
<dbReference type="EMBL" id="QQAX01000053">
    <property type="protein sequence ID" value="RDI36646.1"/>
    <property type="molecule type" value="Genomic_DNA"/>
</dbReference>
<dbReference type="PANTHER" id="PTHR37550:SF3">
    <property type="entry name" value="ANTITOXIN VAPB1"/>
    <property type="match status" value="1"/>
</dbReference>
<evidence type="ECO:0000313" key="5">
    <source>
        <dbReference type="Proteomes" id="UP000254720"/>
    </source>
</evidence>
<keyword evidence="5" id="KW-1185">Reference proteome</keyword>
<evidence type="ECO:0000313" key="4">
    <source>
        <dbReference type="EMBL" id="RDI36646.1"/>
    </source>
</evidence>
<dbReference type="Pfam" id="PF04014">
    <property type="entry name" value="MazE_antitoxin"/>
    <property type="match status" value="1"/>
</dbReference>
<dbReference type="SUPFAM" id="SSF89447">
    <property type="entry name" value="AbrB/MazE/MraZ-like"/>
    <property type="match status" value="1"/>
</dbReference>
<comment type="similarity">
    <text evidence="1">Belongs to the VapB family.</text>
</comment>
<dbReference type="PANTHER" id="PTHR37550">
    <property type="entry name" value="ANTITOXIN VAPB1"/>
    <property type="match status" value="1"/>
</dbReference>
<evidence type="ECO:0000256" key="1">
    <source>
        <dbReference type="ARBA" id="ARBA00007924"/>
    </source>
</evidence>
<dbReference type="AlphaFoldDB" id="A0A370G0X2"/>
<dbReference type="OrthoDB" id="5298361at2"/>
<name>A0A370G0X2_9COXI</name>
<comment type="caution">
    <text evidence="4">The sequence shown here is derived from an EMBL/GenBank/DDBJ whole genome shotgun (WGS) entry which is preliminary data.</text>
</comment>